<organism evidence="1 2">
    <name type="scientific">Vararia minispora EC-137</name>
    <dbReference type="NCBI Taxonomy" id="1314806"/>
    <lineage>
        <taxon>Eukaryota</taxon>
        <taxon>Fungi</taxon>
        <taxon>Dikarya</taxon>
        <taxon>Basidiomycota</taxon>
        <taxon>Agaricomycotina</taxon>
        <taxon>Agaricomycetes</taxon>
        <taxon>Russulales</taxon>
        <taxon>Lachnocladiaceae</taxon>
        <taxon>Vararia</taxon>
    </lineage>
</organism>
<accession>A0ACB8QG70</accession>
<comment type="caution">
    <text evidence="1">The sequence shown here is derived from an EMBL/GenBank/DDBJ whole genome shotgun (WGS) entry which is preliminary data.</text>
</comment>
<feature type="non-terminal residue" evidence="1">
    <location>
        <position position="1"/>
    </location>
</feature>
<sequence length="176" mass="20343">YPVQVVRSSELSDGDRRSVWDIFARNMHDMYVQSSMGWDPETKKAQLFHTDSRFILLRRPEPTASADGTESLTLASFAMFRFDTEGGDRVVYCYELQIGHDCRRGGLGRALMGMLYDIAKRCDMHKVMLTVFQMNEPAISFYKSVGFQLDPISPGYEDDSEWIEEDEDYYIMSRTV</sequence>
<proteinExistence type="predicted"/>
<reference evidence="1" key="1">
    <citation type="submission" date="2021-02" db="EMBL/GenBank/DDBJ databases">
        <authorList>
            <consortium name="DOE Joint Genome Institute"/>
            <person name="Ahrendt S."/>
            <person name="Looney B.P."/>
            <person name="Miyauchi S."/>
            <person name="Morin E."/>
            <person name="Drula E."/>
            <person name="Courty P.E."/>
            <person name="Chicoki N."/>
            <person name="Fauchery L."/>
            <person name="Kohler A."/>
            <person name="Kuo A."/>
            <person name="Labutti K."/>
            <person name="Pangilinan J."/>
            <person name="Lipzen A."/>
            <person name="Riley R."/>
            <person name="Andreopoulos W."/>
            <person name="He G."/>
            <person name="Johnson J."/>
            <person name="Barry K.W."/>
            <person name="Grigoriev I.V."/>
            <person name="Nagy L."/>
            <person name="Hibbett D."/>
            <person name="Henrissat B."/>
            <person name="Matheny P.B."/>
            <person name="Labbe J."/>
            <person name="Martin F."/>
        </authorList>
    </citation>
    <scope>NUCLEOTIDE SEQUENCE</scope>
    <source>
        <strain evidence="1">EC-137</strain>
    </source>
</reference>
<reference evidence="1" key="2">
    <citation type="journal article" date="2022" name="New Phytol.">
        <title>Evolutionary transition to the ectomycorrhizal habit in the genomes of a hyperdiverse lineage of mushroom-forming fungi.</title>
        <authorList>
            <person name="Looney B."/>
            <person name="Miyauchi S."/>
            <person name="Morin E."/>
            <person name="Drula E."/>
            <person name="Courty P.E."/>
            <person name="Kohler A."/>
            <person name="Kuo A."/>
            <person name="LaButti K."/>
            <person name="Pangilinan J."/>
            <person name="Lipzen A."/>
            <person name="Riley R."/>
            <person name="Andreopoulos W."/>
            <person name="He G."/>
            <person name="Johnson J."/>
            <person name="Nolan M."/>
            <person name="Tritt A."/>
            <person name="Barry K.W."/>
            <person name="Grigoriev I.V."/>
            <person name="Nagy L.G."/>
            <person name="Hibbett D."/>
            <person name="Henrissat B."/>
            <person name="Matheny P.B."/>
            <person name="Labbe J."/>
            <person name="Martin F.M."/>
        </authorList>
    </citation>
    <scope>NUCLEOTIDE SEQUENCE</scope>
    <source>
        <strain evidence="1">EC-137</strain>
    </source>
</reference>
<evidence type="ECO:0000313" key="1">
    <source>
        <dbReference type="EMBL" id="KAI0030652.1"/>
    </source>
</evidence>
<evidence type="ECO:0000313" key="2">
    <source>
        <dbReference type="Proteomes" id="UP000814128"/>
    </source>
</evidence>
<keyword evidence="2" id="KW-1185">Reference proteome</keyword>
<name>A0ACB8QG70_9AGAM</name>
<dbReference type="EMBL" id="MU273611">
    <property type="protein sequence ID" value="KAI0030652.1"/>
    <property type="molecule type" value="Genomic_DNA"/>
</dbReference>
<feature type="non-terminal residue" evidence="1">
    <location>
        <position position="176"/>
    </location>
</feature>
<protein>
    <submittedName>
        <fullName evidence="1">Acyl-CoA N-acyltransferase</fullName>
    </submittedName>
</protein>
<gene>
    <name evidence="1" type="ORF">K488DRAFT_35194</name>
</gene>
<dbReference type="Proteomes" id="UP000814128">
    <property type="component" value="Unassembled WGS sequence"/>
</dbReference>